<gene>
    <name evidence="2" type="ORF">E1B28_005481</name>
</gene>
<dbReference type="KEGG" id="more:E1B28_005481"/>
<keyword evidence="1" id="KW-0732">Signal</keyword>
<proteinExistence type="predicted"/>
<dbReference type="Proteomes" id="UP001049176">
    <property type="component" value="Chromosome 3"/>
</dbReference>
<name>A0A9P7S3S6_9AGAR</name>
<comment type="caution">
    <text evidence="2">The sequence shown here is derived from an EMBL/GenBank/DDBJ whole genome shotgun (WGS) entry which is preliminary data.</text>
</comment>
<organism evidence="2 3">
    <name type="scientific">Marasmius oreades</name>
    <name type="common">fairy-ring Marasmius</name>
    <dbReference type="NCBI Taxonomy" id="181124"/>
    <lineage>
        <taxon>Eukaryota</taxon>
        <taxon>Fungi</taxon>
        <taxon>Dikarya</taxon>
        <taxon>Basidiomycota</taxon>
        <taxon>Agaricomycotina</taxon>
        <taxon>Agaricomycetes</taxon>
        <taxon>Agaricomycetidae</taxon>
        <taxon>Agaricales</taxon>
        <taxon>Marasmiineae</taxon>
        <taxon>Marasmiaceae</taxon>
        <taxon>Marasmius</taxon>
    </lineage>
</organism>
<feature type="chain" id="PRO_5040200072" evidence="1">
    <location>
        <begin position="19"/>
        <end position="130"/>
    </location>
</feature>
<sequence length="130" mass="13559">MVAFKSLIVLAFAAVTLGAPNVRRQLEEGADCTYVVTPSANADGINLSSEVNFMIGDEVAIETNGPIFNGGLKASVNEDGSVTVSGKIAADNLKADELKALLTSWPGNVTLHGLPQNGNLLWTVNSVTCQ</sequence>
<evidence type="ECO:0000256" key="1">
    <source>
        <dbReference type="SAM" id="SignalP"/>
    </source>
</evidence>
<evidence type="ECO:0000313" key="2">
    <source>
        <dbReference type="EMBL" id="KAG7094658.1"/>
    </source>
</evidence>
<dbReference type="GeneID" id="66074557"/>
<reference evidence="2" key="1">
    <citation type="journal article" date="2021" name="Genome Biol. Evol.">
        <title>The assembled and annotated genome of the fairy-ring fungus Marasmius oreades.</title>
        <authorList>
            <person name="Hiltunen M."/>
            <person name="Ament-Velasquez S.L."/>
            <person name="Johannesson H."/>
        </authorList>
    </citation>
    <scope>NUCLEOTIDE SEQUENCE</scope>
    <source>
        <strain evidence="2">03SP1</strain>
    </source>
</reference>
<protein>
    <submittedName>
        <fullName evidence="2">Uncharacterized protein</fullName>
    </submittedName>
</protein>
<dbReference type="OrthoDB" id="2919015at2759"/>
<evidence type="ECO:0000313" key="3">
    <source>
        <dbReference type="Proteomes" id="UP001049176"/>
    </source>
</evidence>
<accession>A0A9P7S3S6</accession>
<dbReference type="EMBL" id="CM032183">
    <property type="protein sequence ID" value="KAG7094658.1"/>
    <property type="molecule type" value="Genomic_DNA"/>
</dbReference>
<dbReference type="RefSeq" id="XP_043011128.1">
    <property type="nucleotide sequence ID" value="XM_043150044.1"/>
</dbReference>
<keyword evidence="3" id="KW-1185">Reference proteome</keyword>
<dbReference type="AlphaFoldDB" id="A0A9P7S3S6"/>
<feature type="signal peptide" evidence="1">
    <location>
        <begin position="1"/>
        <end position="18"/>
    </location>
</feature>